<name>E3CZG4_9BACT</name>
<feature type="transmembrane region" description="Helical" evidence="2">
    <location>
        <begin position="342"/>
        <end position="363"/>
    </location>
</feature>
<organism evidence="3 4">
    <name type="scientific">Aminomonas paucivorans DSM 12260</name>
    <dbReference type="NCBI Taxonomy" id="584708"/>
    <lineage>
        <taxon>Bacteria</taxon>
        <taxon>Thermotogati</taxon>
        <taxon>Synergistota</taxon>
        <taxon>Synergistia</taxon>
        <taxon>Synergistales</taxon>
        <taxon>Synergistaceae</taxon>
        <taxon>Aminomonas</taxon>
    </lineage>
</organism>
<sequence length="366" mass="40223">METEEVRREQSWYIRDLMAYMLGIPGEDLERLVESYQEDGGAPDPGGLFRYLSARGKKYQILWAAVPFSDAISVLFAAVMGPNKALLWQGSSVVPFGLDSGSLRIWNRVLEMVSGVAIPTNPQVSETDLWSAEQIHRGLRKLWDRWVPRFLGEMDLWLAGQKETDSLVLEDPELTVRLSLDASREMREVTGKGYPLGAVRMALVSLPDLRDMGLEVNSLQAALDSFVAQSLPATEEGGKKSAEPSAGPGISGRIVDVRPQVDPLEGVALSELRPGDLLMLDGLGGQGVEGKIYMIRLLKGGQYEVHGHFAGEEEVFFRFVSPGEIRLRLPEEAPRPPRKVPVPLLGVLGLAGLACVILLVWALRSL</sequence>
<dbReference type="EMBL" id="CM001022">
    <property type="protein sequence ID" value="EFQ22856.1"/>
    <property type="molecule type" value="Genomic_DNA"/>
</dbReference>
<accession>E3CZG4</accession>
<feature type="region of interest" description="Disordered" evidence="1">
    <location>
        <begin position="233"/>
        <end position="252"/>
    </location>
</feature>
<dbReference type="Proteomes" id="UP000005096">
    <property type="component" value="Chromosome"/>
</dbReference>
<keyword evidence="2" id="KW-0812">Transmembrane</keyword>
<dbReference type="PaxDb" id="584708-Apau_0422"/>
<evidence type="ECO:0000313" key="3">
    <source>
        <dbReference type="EMBL" id="EFQ22856.1"/>
    </source>
</evidence>
<dbReference type="RefSeq" id="WP_006300006.1">
    <property type="nucleotide sequence ID" value="NZ_CM001022.1"/>
</dbReference>
<evidence type="ECO:0000256" key="2">
    <source>
        <dbReference type="SAM" id="Phobius"/>
    </source>
</evidence>
<dbReference type="AlphaFoldDB" id="E3CZG4"/>
<reference evidence="3 4" key="1">
    <citation type="journal article" date="2010" name="Stand. Genomic Sci.">
        <title>Non-contiguous finished genome sequence of Aminomonas paucivorans type strain (GLU-3).</title>
        <authorList>
            <person name="Pitluck S."/>
            <person name="Yasawong M."/>
            <person name="Held B."/>
            <person name="Lapidus A."/>
            <person name="Nolan M."/>
            <person name="Copeland A."/>
            <person name="Lucas S."/>
            <person name="Del Rio T.G."/>
            <person name="Tice H."/>
            <person name="Cheng J.F."/>
            <person name="Chertkov O."/>
            <person name="Goodwin L."/>
            <person name="Tapia R."/>
            <person name="Han C."/>
            <person name="Liolios K."/>
            <person name="Ivanova N."/>
            <person name="Mavromatis K."/>
            <person name="Ovchinnikova G."/>
            <person name="Pati A."/>
            <person name="Chen A."/>
            <person name="Palaniappan K."/>
            <person name="Land M."/>
            <person name="Hauser L."/>
            <person name="Chang Y.J."/>
            <person name="Jeffries C.D."/>
            <person name="Pukall R."/>
            <person name="Spring S."/>
            <person name="Rohde M."/>
            <person name="Sikorski J."/>
            <person name="Goker M."/>
            <person name="Woyke T."/>
            <person name="Bristow J."/>
            <person name="Eisen J.A."/>
            <person name="Markowitz V."/>
            <person name="Hugenholtz P."/>
            <person name="Kyrpides N.C."/>
            <person name="Klenk H.P."/>
        </authorList>
    </citation>
    <scope>NUCLEOTIDE SEQUENCE [LARGE SCALE GENOMIC DNA]</scope>
    <source>
        <strain evidence="3 4">DSM 12260</strain>
    </source>
</reference>
<evidence type="ECO:0000313" key="4">
    <source>
        <dbReference type="Proteomes" id="UP000005096"/>
    </source>
</evidence>
<keyword evidence="4" id="KW-1185">Reference proteome</keyword>
<gene>
    <name evidence="3" type="ORF">Apau_0422</name>
</gene>
<keyword evidence="2" id="KW-1133">Transmembrane helix</keyword>
<feature type="transmembrane region" description="Helical" evidence="2">
    <location>
        <begin position="61"/>
        <end position="80"/>
    </location>
</feature>
<dbReference type="HOGENOM" id="CLU_789706_0_0_0"/>
<evidence type="ECO:0000256" key="1">
    <source>
        <dbReference type="SAM" id="MobiDB-lite"/>
    </source>
</evidence>
<protein>
    <submittedName>
        <fullName evidence="3">Uncharacterized protein</fullName>
    </submittedName>
</protein>
<proteinExistence type="predicted"/>
<dbReference type="eggNOG" id="ENOG502ZBJ0">
    <property type="taxonomic scope" value="Bacteria"/>
</dbReference>
<keyword evidence="2" id="KW-0472">Membrane</keyword>